<dbReference type="Proteomes" id="UP000730161">
    <property type="component" value="Unassembled WGS sequence"/>
</dbReference>
<dbReference type="AlphaFoldDB" id="A0A8J7W6L0"/>
<evidence type="ECO:0000313" key="1">
    <source>
        <dbReference type="EMBL" id="MBR1369271.1"/>
    </source>
</evidence>
<reference evidence="1" key="1">
    <citation type="submission" date="2014-12" db="EMBL/GenBank/DDBJ databases">
        <authorList>
            <person name="Huang H.-H."/>
            <person name="Chen S.-C."/>
            <person name="Lai M.-C."/>
        </authorList>
    </citation>
    <scope>NUCLEOTIDE SEQUENCE</scope>
    <source>
        <strain evidence="1">K1F9705b</strain>
    </source>
</reference>
<gene>
    <name evidence="1" type="ORF">RJ53_07095</name>
</gene>
<evidence type="ECO:0000313" key="2">
    <source>
        <dbReference type="Proteomes" id="UP000730161"/>
    </source>
</evidence>
<sequence length="75" mass="7925">MRDPEQIPDISADMCSYNLISGRHTEQSVLGMDLLDGWLGETGEVTPAVAQLRGMADMVHPVVDQGILAGGGADD</sequence>
<accession>A0A8J7W6L0</accession>
<dbReference type="RefSeq" id="WP_211530969.1">
    <property type="nucleotide sequence ID" value="NZ_JWHL01000010.1"/>
</dbReference>
<organism evidence="1 2">
    <name type="scientific">Methanocalculus chunghsingensis</name>
    <dbReference type="NCBI Taxonomy" id="156457"/>
    <lineage>
        <taxon>Archaea</taxon>
        <taxon>Methanobacteriati</taxon>
        <taxon>Methanobacteriota</taxon>
        <taxon>Stenosarchaea group</taxon>
        <taxon>Methanomicrobia</taxon>
        <taxon>Methanomicrobiales</taxon>
        <taxon>Methanocalculaceae</taxon>
        <taxon>Methanocalculus</taxon>
    </lineage>
</organism>
<comment type="caution">
    <text evidence="1">The sequence shown here is derived from an EMBL/GenBank/DDBJ whole genome shotgun (WGS) entry which is preliminary data.</text>
</comment>
<name>A0A8J7W6L0_9EURY</name>
<dbReference type="EMBL" id="JWHL01000010">
    <property type="protein sequence ID" value="MBR1369271.1"/>
    <property type="molecule type" value="Genomic_DNA"/>
</dbReference>
<protein>
    <submittedName>
        <fullName evidence="1">Uncharacterized protein</fullName>
    </submittedName>
</protein>
<proteinExistence type="predicted"/>
<keyword evidence="2" id="KW-1185">Reference proteome</keyword>